<evidence type="ECO:0000313" key="2">
    <source>
        <dbReference type="Proteomes" id="UP000078237"/>
    </source>
</evidence>
<comment type="caution">
    <text evidence="1">The sequence shown here is derived from an EMBL/GenBank/DDBJ whole genome shotgun (WGS) entry which is preliminary data.</text>
</comment>
<evidence type="ECO:0000313" key="1">
    <source>
        <dbReference type="EMBL" id="KXX82351.1"/>
    </source>
</evidence>
<dbReference type="AlphaFoldDB" id="A0A175WFR3"/>
<name>A0A175WFR3_9PEZI</name>
<reference evidence="1 2" key="1">
    <citation type="journal article" date="2016" name="Genome Announc.">
        <title>Genome Sequence of Madurella mycetomatis mm55, Isolated from a Human Mycetoma Case in Sudan.</title>
        <authorList>
            <person name="Smit S."/>
            <person name="Derks M.F."/>
            <person name="Bervoets S."/>
            <person name="Fahal A."/>
            <person name="van Leeuwen W."/>
            <person name="van Belkum A."/>
            <person name="van de Sande W.W."/>
        </authorList>
    </citation>
    <scope>NUCLEOTIDE SEQUENCE [LARGE SCALE GENOMIC DNA]</scope>
    <source>
        <strain evidence="2">mm55</strain>
    </source>
</reference>
<gene>
    <name evidence="1" type="ORF">MMYC01_201309</name>
</gene>
<organism evidence="1 2">
    <name type="scientific">Madurella mycetomatis</name>
    <dbReference type="NCBI Taxonomy" id="100816"/>
    <lineage>
        <taxon>Eukaryota</taxon>
        <taxon>Fungi</taxon>
        <taxon>Dikarya</taxon>
        <taxon>Ascomycota</taxon>
        <taxon>Pezizomycotina</taxon>
        <taxon>Sordariomycetes</taxon>
        <taxon>Sordariomycetidae</taxon>
        <taxon>Sordariales</taxon>
        <taxon>Sordariales incertae sedis</taxon>
        <taxon>Madurella</taxon>
    </lineage>
</organism>
<protein>
    <submittedName>
        <fullName evidence="1">Uncharacterized protein</fullName>
    </submittedName>
</protein>
<sequence>MDEGRRYMRKELELLVGTPQLTVTLEVGASLPPPLLWSLTESEQWDLRHFSRLPWPGPPEEPDVEQLQCTMAERSDYAMAIMAAISQLLMVVP</sequence>
<dbReference type="VEuPathDB" id="FungiDB:MMYC01_201309"/>
<dbReference type="Proteomes" id="UP000078237">
    <property type="component" value="Unassembled WGS sequence"/>
</dbReference>
<dbReference type="EMBL" id="LCTW02000016">
    <property type="protein sequence ID" value="KXX82351.1"/>
    <property type="molecule type" value="Genomic_DNA"/>
</dbReference>
<accession>A0A175WFR3</accession>
<proteinExistence type="predicted"/>
<keyword evidence="2" id="KW-1185">Reference proteome</keyword>